<dbReference type="InterPro" id="IPR010961">
    <property type="entry name" value="4pyrrol_synth_NH2levulA_synth"/>
</dbReference>
<dbReference type="CDD" id="cd06454">
    <property type="entry name" value="KBL_like"/>
    <property type="match status" value="1"/>
</dbReference>
<evidence type="ECO:0000256" key="2">
    <source>
        <dbReference type="ARBA" id="ARBA00005029"/>
    </source>
</evidence>
<dbReference type="InParanoid" id="A0A2R5GKV1"/>
<gene>
    <name evidence="15" type="ORF">FCC1311_077562</name>
</gene>
<evidence type="ECO:0000256" key="9">
    <source>
        <dbReference type="ARBA" id="ARBA00031691"/>
    </source>
</evidence>
<evidence type="ECO:0000256" key="10">
    <source>
        <dbReference type="ARBA" id="ARBA00031945"/>
    </source>
</evidence>
<evidence type="ECO:0000256" key="7">
    <source>
        <dbReference type="ARBA" id="ARBA00023133"/>
    </source>
</evidence>
<accession>A0A2R5GKV1</accession>
<dbReference type="AlphaFoldDB" id="A0A2R5GKV1"/>
<dbReference type="OrthoDB" id="10263824at2759"/>
<dbReference type="Pfam" id="PF00155">
    <property type="entry name" value="Aminotran_1_2"/>
    <property type="match status" value="1"/>
</dbReference>
<dbReference type="SUPFAM" id="SSF53383">
    <property type="entry name" value="PLP-dependent transferases"/>
    <property type="match status" value="1"/>
</dbReference>
<evidence type="ECO:0000256" key="8">
    <source>
        <dbReference type="ARBA" id="ARBA00023315"/>
    </source>
</evidence>
<keyword evidence="5" id="KW-0808">Transferase</keyword>
<evidence type="ECO:0000256" key="12">
    <source>
        <dbReference type="ARBA" id="ARBA00047654"/>
    </source>
</evidence>
<evidence type="ECO:0000256" key="13">
    <source>
        <dbReference type="RuleBase" id="RU003693"/>
    </source>
</evidence>
<dbReference type="UniPathway" id="UPA00251">
    <property type="reaction ID" value="UER00375"/>
</dbReference>
<evidence type="ECO:0000256" key="11">
    <source>
        <dbReference type="ARBA" id="ARBA00032773"/>
    </source>
</evidence>
<dbReference type="FunFam" id="3.40.640.10:FF:000006">
    <property type="entry name" value="5-aminolevulinate synthase, mitochondrial"/>
    <property type="match status" value="1"/>
</dbReference>
<evidence type="ECO:0000256" key="3">
    <source>
        <dbReference type="ARBA" id="ARBA00008392"/>
    </source>
</evidence>
<dbReference type="InterPro" id="IPR015424">
    <property type="entry name" value="PyrdxlP-dep_Trfase"/>
</dbReference>
<dbReference type="Gene3D" id="3.90.1150.10">
    <property type="entry name" value="Aspartate Aminotransferase, domain 1"/>
    <property type="match status" value="1"/>
</dbReference>
<dbReference type="GO" id="GO:0005739">
    <property type="term" value="C:mitochondrion"/>
    <property type="evidence" value="ECO:0007669"/>
    <property type="project" value="TreeGrafter"/>
</dbReference>
<keyword evidence="16" id="KW-1185">Reference proteome</keyword>
<dbReference type="InterPro" id="IPR015422">
    <property type="entry name" value="PyrdxlP-dep_Trfase_small"/>
</dbReference>
<dbReference type="GO" id="GO:0030170">
    <property type="term" value="F:pyridoxal phosphate binding"/>
    <property type="evidence" value="ECO:0007669"/>
    <property type="project" value="InterPro"/>
</dbReference>
<dbReference type="NCBIfam" id="TIGR01821">
    <property type="entry name" value="5aminolev_synth"/>
    <property type="match status" value="1"/>
</dbReference>
<keyword evidence="6 13" id="KW-0663">Pyridoxal phosphate</keyword>
<dbReference type="PANTHER" id="PTHR13693">
    <property type="entry name" value="CLASS II AMINOTRANSFERASE/8-AMINO-7-OXONONANOATE SYNTHASE"/>
    <property type="match status" value="1"/>
</dbReference>
<dbReference type="EMBL" id="BEYU01000099">
    <property type="protein sequence ID" value="GBG31532.1"/>
    <property type="molecule type" value="Genomic_DNA"/>
</dbReference>
<comment type="catalytic activity">
    <reaction evidence="12">
        <text>succinyl-CoA + glycine + H(+) = 5-aminolevulinate + CO2 + CoA</text>
        <dbReference type="Rhea" id="RHEA:12921"/>
        <dbReference type="ChEBI" id="CHEBI:15378"/>
        <dbReference type="ChEBI" id="CHEBI:16526"/>
        <dbReference type="ChEBI" id="CHEBI:57287"/>
        <dbReference type="ChEBI" id="CHEBI:57292"/>
        <dbReference type="ChEBI" id="CHEBI:57305"/>
        <dbReference type="ChEBI" id="CHEBI:356416"/>
        <dbReference type="EC" id="2.3.1.37"/>
    </reaction>
</comment>
<dbReference type="InterPro" id="IPR050087">
    <property type="entry name" value="AON_synthase_class-II"/>
</dbReference>
<dbReference type="FunCoup" id="A0A2R5GKV1">
    <property type="interactions" value="101"/>
</dbReference>
<feature type="domain" description="Aminotransferase class I/classII large" evidence="14">
    <location>
        <begin position="151"/>
        <end position="492"/>
    </location>
</feature>
<comment type="pathway">
    <text evidence="2">Porphyrin-containing compound metabolism; protoporphyrin-IX biosynthesis; 5-aminolevulinate from glycine: step 1/1.</text>
</comment>
<evidence type="ECO:0000259" key="14">
    <source>
        <dbReference type="Pfam" id="PF00155"/>
    </source>
</evidence>
<proteinExistence type="inferred from homology"/>
<evidence type="ECO:0000256" key="4">
    <source>
        <dbReference type="ARBA" id="ARBA00013257"/>
    </source>
</evidence>
<keyword evidence="8" id="KW-0012">Acyltransferase</keyword>
<dbReference type="InterPro" id="IPR015421">
    <property type="entry name" value="PyrdxlP-dep_Trfase_major"/>
</dbReference>
<organism evidence="15 16">
    <name type="scientific">Hondaea fermentalgiana</name>
    <dbReference type="NCBI Taxonomy" id="2315210"/>
    <lineage>
        <taxon>Eukaryota</taxon>
        <taxon>Sar</taxon>
        <taxon>Stramenopiles</taxon>
        <taxon>Bigyra</taxon>
        <taxon>Labyrinthulomycetes</taxon>
        <taxon>Thraustochytrida</taxon>
        <taxon>Thraustochytriidae</taxon>
        <taxon>Hondaea</taxon>
    </lineage>
</organism>
<dbReference type="Proteomes" id="UP000241890">
    <property type="component" value="Unassembled WGS sequence"/>
</dbReference>
<evidence type="ECO:0000256" key="6">
    <source>
        <dbReference type="ARBA" id="ARBA00022898"/>
    </source>
</evidence>
<comment type="cofactor">
    <cofactor evidence="1 13">
        <name>pyridoxal 5'-phosphate</name>
        <dbReference type="ChEBI" id="CHEBI:597326"/>
    </cofactor>
</comment>
<dbReference type="GO" id="GO:0003870">
    <property type="term" value="F:5-aminolevulinate synthase activity"/>
    <property type="evidence" value="ECO:0007669"/>
    <property type="project" value="UniProtKB-EC"/>
</dbReference>
<name>A0A2R5GKV1_9STRA</name>
<protein>
    <recommendedName>
        <fullName evidence="4">5-aminolevulinate synthase</fullName>
        <ecNumber evidence="4">2.3.1.37</ecNumber>
    </recommendedName>
    <alternativeName>
        <fullName evidence="9">5-aminolevulinic acid synthase</fullName>
    </alternativeName>
    <alternativeName>
        <fullName evidence="10">Delta-ALA synthase</fullName>
    </alternativeName>
    <alternativeName>
        <fullName evidence="11">Delta-aminolevulinate synthase</fullName>
    </alternativeName>
</protein>
<reference evidence="15 16" key="1">
    <citation type="submission" date="2017-12" db="EMBL/GenBank/DDBJ databases">
        <title>Sequencing, de novo assembly and annotation of complete genome of a new Thraustochytrid species, strain FCC1311.</title>
        <authorList>
            <person name="Sedici K."/>
            <person name="Godart F."/>
            <person name="Aiese Cigliano R."/>
            <person name="Sanseverino W."/>
            <person name="Barakat M."/>
            <person name="Ortet P."/>
            <person name="Marechal E."/>
            <person name="Cagnac O."/>
            <person name="Amato A."/>
        </authorList>
    </citation>
    <scope>NUCLEOTIDE SEQUENCE [LARGE SCALE GENOMIC DNA]</scope>
</reference>
<dbReference type="Gene3D" id="3.40.640.10">
    <property type="entry name" value="Type I PLP-dependent aspartate aminotransferase-like (Major domain)"/>
    <property type="match status" value="1"/>
</dbReference>
<evidence type="ECO:0000256" key="5">
    <source>
        <dbReference type="ARBA" id="ARBA00022679"/>
    </source>
</evidence>
<dbReference type="PANTHER" id="PTHR13693:SF102">
    <property type="entry name" value="2-AMINO-3-KETOBUTYRATE COENZYME A LIGASE, MITOCHONDRIAL"/>
    <property type="match status" value="1"/>
</dbReference>
<comment type="caution">
    <text evidence="15">The sequence shown here is derived from an EMBL/GenBank/DDBJ whole genome shotgun (WGS) entry which is preliminary data.</text>
</comment>
<sequence length="558" mass="60143">MQRAASQVITKCPFIKSGALSDKTIKNQDVMRGAASLCPHMAKVMGTEVGPEAAKMQAPAQPCEGCPCKSAQAVSQACSKHAVPEAKPAAAAAAAAAKVEPQQRYNALFAGEVEKVKREGRYRVFADLERKAGQFPVATCHNAKTGEPMTITGWCSNDYLAMGQNPKVVEAMVKAARETGAGAGGTRNISGTNHYHVLLEEELAALHNKEAALVFSSCFVANETTLTTMSKMLPDSILLSDQFNHASMIQGIRNGTWARKIYRHNDLDHLESLLRELPYEKNKVIAFESVNSMEGTVAPISDIAYLAKRYNALTFNDEVHAVGMYGKQGGGVAQRDGVEDGIDIISGTLGKAFGVVGGYVTGSASFIDAMRSVCPGFIFTTAIPPPVAAAALTSIRHLRESNDERVAMHKNARMFQARLRANGFPMLPTVSHVTPVLVGDSIKVKQVTDKLLNEYGIYLQPINYPTVPRGTERLRITPAPVHTPEMMDRLIFALNQIWDELDLPRAQMPSNLNEPAADGTLDLPLDDLSVGAASCYDFFAENPELGVLPEDQVASAAA</sequence>
<evidence type="ECO:0000313" key="16">
    <source>
        <dbReference type="Proteomes" id="UP000241890"/>
    </source>
</evidence>
<evidence type="ECO:0000256" key="1">
    <source>
        <dbReference type="ARBA" id="ARBA00001933"/>
    </source>
</evidence>
<dbReference type="EC" id="2.3.1.37" evidence="4"/>
<dbReference type="GO" id="GO:0006782">
    <property type="term" value="P:protoporphyrinogen IX biosynthetic process"/>
    <property type="evidence" value="ECO:0007669"/>
    <property type="project" value="UniProtKB-UniPathway"/>
</dbReference>
<comment type="similarity">
    <text evidence="3 13">Belongs to the class-II pyridoxal-phosphate-dependent aminotransferase family.</text>
</comment>
<keyword evidence="7" id="KW-0350">Heme biosynthesis</keyword>
<dbReference type="InterPro" id="IPR004839">
    <property type="entry name" value="Aminotransferase_I/II_large"/>
</dbReference>
<evidence type="ECO:0000313" key="15">
    <source>
        <dbReference type="EMBL" id="GBG31532.1"/>
    </source>
</evidence>
<dbReference type="InterPro" id="IPR001917">
    <property type="entry name" value="Aminotrans_II_pyridoxalP_BS"/>
</dbReference>
<dbReference type="PROSITE" id="PS00599">
    <property type="entry name" value="AA_TRANSFER_CLASS_2"/>
    <property type="match status" value="1"/>
</dbReference>